<sequence>MKRLSYFALSITTCLLLTTACEKEAADWTYSTDDTMADLAFDDIYNAMSGESNDNNNLRACANLTLSSTTFPITVTADFNGSTGCGDGRVRSGTITAVYTDRWNAAGSKVTITTTDYSVNGYRVEGTNVIENLGQVNGNPTFRSTVTNGKVTTPTGDIITRDAVKEYAWIDGVGTPLDIADDVWQLTGTANGTTRNGNAYTAEITTPVVKANSCNWVQQGVVEIRPAGGGTVRTVDYGPNTCDAIATVTYGTWSANITMN</sequence>
<dbReference type="RefSeq" id="WP_264790108.1">
    <property type="nucleotide sequence ID" value="NZ_AP026867.1"/>
</dbReference>
<evidence type="ECO:0000313" key="3">
    <source>
        <dbReference type="Proteomes" id="UP001060919"/>
    </source>
</evidence>
<dbReference type="PROSITE" id="PS51257">
    <property type="entry name" value="PROKAR_LIPOPROTEIN"/>
    <property type="match status" value="1"/>
</dbReference>
<feature type="chain" id="PRO_5037018941" description="Lipoprotein" evidence="1">
    <location>
        <begin position="26"/>
        <end position="260"/>
    </location>
</feature>
<accession>A0A916DXB4</accession>
<name>A0A916DXB4_9BACT</name>
<dbReference type="EMBL" id="AP026867">
    <property type="protein sequence ID" value="BDS14906.1"/>
    <property type="molecule type" value="Genomic_DNA"/>
</dbReference>
<dbReference type="Proteomes" id="UP001060919">
    <property type="component" value="Chromosome"/>
</dbReference>
<feature type="signal peptide" evidence="1">
    <location>
        <begin position="1"/>
        <end position="25"/>
    </location>
</feature>
<protein>
    <recommendedName>
        <fullName evidence="4">Lipoprotein</fullName>
    </recommendedName>
</protein>
<reference evidence="2" key="1">
    <citation type="submission" date="2022-09" db="EMBL/GenBank/DDBJ databases">
        <title>Aureispira anguillicida sp. nov., isolated from Leptocephalus of Japanese eel Anguilla japonica.</title>
        <authorList>
            <person name="Yuasa K."/>
            <person name="Mekata T."/>
            <person name="Ikunari K."/>
        </authorList>
    </citation>
    <scope>NUCLEOTIDE SEQUENCE</scope>
    <source>
        <strain evidence="2">EL160426</strain>
    </source>
</reference>
<evidence type="ECO:0000313" key="2">
    <source>
        <dbReference type="EMBL" id="BDS14906.1"/>
    </source>
</evidence>
<gene>
    <name evidence="2" type="ORF">AsAng_0056880</name>
</gene>
<organism evidence="2 3">
    <name type="scientific">Aureispira anguillae</name>
    <dbReference type="NCBI Taxonomy" id="2864201"/>
    <lineage>
        <taxon>Bacteria</taxon>
        <taxon>Pseudomonadati</taxon>
        <taxon>Bacteroidota</taxon>
        <taxon>Saprospiria</taxon>
        <taxon>Saprospirales</taxon>
        <taxon>Saprospiraceae</taxon>
        <taxon>Aureispira</taxon>
    </lineage>
</organism>
<keyword evidence="1" id="KW-0732">Signal</keyword>
<evidence type="ECO:0008006" key="4">
    <source>
        <dbReference type="Google" id="ProtNLM"/>
    </source>
</evidence>
<evidence type="ECO:0000256" key="1">
    <source>
        <dbReference type="SAM" id="SignalP"/>
    </source>
</evidence>
<keyword evidence="3" id="KW-1185">Reference proteome</keyword>
<dbReference type="AlphaFoldDB" id="A0A916DXB4"/>
<proteinExistence type="predicted"/>
<dbReference type="KEGG" id="aup:AsAng_0056880"/>